<dbReference type="AlphaFoldDB" id="A0A9W9PYJ2"/>
<accession>A0A9W9PYJ2</accession>
<dbReference type="Proteomes" id="UP001147746">
    <property type="component" value="Unassembled WGS sequence"/>
</dbReference>
<feature type="domain" description="Serine-threonine/tyrosine-protein kinase catalytic" evidence="1">
    <location>
        <begin position="74"/>
        <end position="165"/>
    </location>
</feature>
<protein>
    <recommendedName>
        <fullName evidence="1">Serine-threonine/tyrosine-protein kinase catalytic domain-containing protein</fullName>
    </recommendedName>
</protein>
<proteinExistence type="predicted"/>
<keyword evidence="3" id="KW-1185">Reference proteome</keyword>
<organism evidence="2 3">
    <name type="scientific">Penicillium atrosanguineum</name>
    <dbReference type="NCBI Taxonomy" id="1132637"/>
    <lineage>
        <taxon>Eukaryota</taxon>
        <taxon>Fungi</taxon>
        <taxon>Dikarya</taxon>
        <taxon>Ascomycota</taxon>
        <taxon>Pezizomycotina</taxon>
        <taxon>Eurotiomycetes</taxon>
        <taxon>Eurotiomycetidae</taxon>
        <taxon>Eurotiales</taxon>
        <taxon>Aspergillaceae</taxon>
        <taxon>Penicillium</taxon>
    </lineage>
</organism>
<evidence type="ECO:0000259" key="1">
    <source>
        <dbReference type="Pfam" id="PF07714"/>
    </source>
</evidence>
<dbReference type="Pfam" id="PF07714">
    <property type="entry name" value="PK_Tyr_Ser-Thr"/>
    <property type="match status" value="1"/>
</dbReference>
<dbReference type="InterPro" id="IPR001245">
    <property type="entry name" value="Ser-Thr/Tyr_kinase_cat_dom"/>
</dbReference>
<dbReference type="InterPro" id="IPR011009">
    <property type="entry name" value="Kinase-like_dom_sf"/>
</dbReference>
<evidence type="ECO:0000313" key="3">
    <source>
        <dbReference type="Proteomes" id="UP001147746"/>
    </source>
</evidence>
<reference evidence="2" key="2">
    <citation type="journal article" date="2023" name="IMA Fungus">
        <title>Comparative genomic study of the Penicillium genus elucidates a diverse pangenome and 15 lateral gene transfer events.</title>
        <authorList>
            <person name="Petersen C."/>
            <person name="Sorensen T."/>
            <person name="Nielsen M.R."/>
            <person name="Sondergaard T.E."/>
            <person name="Sorensen J.L."/>
            <person name="Fitzpatrick D.A."/>
            <person name="Frisvad J.C."/>
            <person name="Nielsen K.L."/>
        </authorList>
    </citation>
    <scope>NUCLEOTIDE SEQUENCE</scope>
    <source>
        <strain evidence="2">IBT 21472</strain>
    </source>
</reference>
<dbReference type="Gene3D" id="1.10.510.10">
    <property type="entry name" value="Transferase(Phosphotransferase) domain 1"/>
    <property type="match status" value="1"/>
</dbReference>
<comment type="caution">
    <text evidence="2">The sequence shown here is derived from an EMBL/GenBank/DDBJ whole genome shotgun (WGS) entry which is preliminary data.</text>
</comment>
<name>A0A9W9PYJ2_9EURO</name>
<dbReference type="EMBL" id="JAPZBO010000004">
    <property type="protein sequence ID" value="KAJ5318593.1"/>
    <property type="molecule type" value="Genomic_DNA"/>
</dbReference>
<feature type="non-terminal residue" evidence="2">
    <location>
        <position position="269"/>
    </location>
</feature>
<dbReference type="GO" id="GO:0004672">
    <property type="term" value="F:protein kinase activity"/>
    <property type="evidence" value="ECO:0007669"/>
    <property type="project" value="InterPro"/>
</dbReference>
<evidence type="ECO:0000313" key="2">
    <source>
        <dbReference type="EMBL" id="KAJ5318593.1"/>
    </source>
</evidence>
<reference evidence="2" key="1">
    <citation type="submission" date="2022-12" db="EMBL/GenBank/DDBJ databases">
        <authorList>
            <person name="Petersen C."/>
        </authorList>
    </citation>
    <scope>NUCLEOTIDE SEQUENCE</scope>
    <source>
        <strain evidence="2">IBT 21472</strain>
    </source>
</reference>
<gene>
    <name evidence="2" type="ORF">N7476_005013</name>
</gene>
<dbReference type="SUPFAM" id="SSF56112">
    <property type="entry name" value="Protein kinase-like (PK-like)"/>
    <property type="match status" value="1"/>
</dbReference>
<sequence length="269" mass="30502">IICGSLRDLGLPQICKARTPVSGLIVRSESPWETYQQDIRLELAGPMIVAHRRSRPFKKVAIRELRKNITYEFINRLRFISHENVLFPREIYLSGNSTYGLYEIVPFALEQLVNCPDLYPTEAQLSSIMGQILDGIYFLSGCGLTHRHLSCREVLLGLDGIIKIACLESCMEYPSHQAATQYVTSLPSIVMSLMHKTEKHDCRADVGEINRWPADSRAFKFLCAVSSAQNIEFLQSQYLVAAGTRNLGEVVKLVHKIQSALYYPLEDFF</sequence>